<dbReference type="CDD" id="cd08872">
    <property type="entry name" value="START_STARD11-like"/>
    <property type="match status" value="1"/>
</dbReference>
<name>A0ABM1TM87_LIMPO</name>
<keyword evidence="7" id="KW-0963">Cytoplasm</keyword>
<dbReference type="Gene3D" id="3.30.530.20">
    <property type="match status" value="1"/>
</dbReference>
<evidence type="ECO:0000256" key="7">
    <source>
        <dbReference type="ARBA" id="ARBA00022490"/>
    </source>
</evidence>
<dbReference type="SMART" id="SM00234">
    <property type="entry name" value="START"/>
    <property type="match status" value="1"/>
</dbReference>
<dbReference type="Proteomes" id="UP000694941">
    <property type="component" value="Unplaced"/>
</dbReference>
<keyword evidence="15" id="KW-1185">Reference proteome</keyword>
<evidence type="ECO:0000259" key="14">
    <source>
        <dbReference type="PROSITE" id="PS50848"/>
    </source>
</evidence>
<dbReference type="GeneID" id="106472748"/>
<dbReference type="SUPFAM" id="SSF55961">
    <property type="entry name" value="Bet v1-like"/>
    <property type="match status" value="1"/>
</dbReference>
<dbReference type="Gene3D" id="2.30.29.30">
    <property type="entry name" value="Pleckstrin-homology domain (PH domain)/Phosphotyrosine-binding domain (PTB)"/>
    <property type="match status" value="1"/>
</dbReference>
<dbReference type="Pfam" id="PF01852">
    <property type="entry name" value="START"/>
    <property type="match status" value="1"/>
</dbReference>
<dbReference type="Pfam" id="PF00169">
    <property type="entry name" value="PH"/>
    <property type="match status" value="1"/>
</dbReference>
<evidence type="ECO:0000313" key="16">
    <source>
        <dbReference type="RefSeq" id="XP_013788859.1"/>
    </source>
</evidence>
<evidence type="ECO:0000313" key="17">
    <source>
        <dbReference type="RefSeq" id="XP_022256993.1"/>
    </source>
</evidence>
<evidence type="ECO:0000256" key="4">
    <source>
        <dbReference type="ARBA" id="ARBA00004555"/>
    </source>
</evidence>
<dbReference type="InterPro" id="IPR041952">
    <property type="entry name" value="STARD11_START"/>
</dbReference>
<dbReference type="SMART" id="SM00233">
    <property type="entry name" value="PH"/>
    <property type="match status" value="1"/>
</dbReference>
<evidence type="ECO:0000256" key="1">
    <source>
        <dbReference type="ARBA" id="ARBA00000074"/>
    </source>
</evidence>
<dbReference type="InterPro" id="IPR002913">
    <property type="entry name" value="START_lipid-bd_dom"/>
</dbReference>
<evidence type="ECO:0000256" key="8">
    <source>
        <dbReference type="ARBA" id="ARBA00022824"/>
    </source>
</evidence>
<dbReference type="PANTHER" id="PTHR19308">
    <property type="entry name" value="PHOSPHATIDYLCHOLINE TRANSFER PROTEIN"/>
    <property type="match status" value="1"/>
</dbReference>
<evidence type="ECO:0000256" key="11">
    <source>
        <dbReference type="ARBA" id="ARBA00023055"/>
    </source>
</evidence>
<reference evidence="16 17" key="1">
    <citation type="submission" date="2025-05" db="UniProtKB">
        <authorList>
            <consortium name="RefSeq"/>
        </authorList>
    </citation>
    <scope>IDENTIFICATION</scope>
    <source>
        <tissue evidence="16 17">Muscle</tissue>
    </source>
</reference>
<dbReference type="InterPro" id="IPR011993">
    <property type="entry name" value="PH-like_dom_sf"/>
</dbReference>
<sequence>MYDDHSLSDDEDFENEAQSSELQGTLSKWTNYIHGWQSRYIILKNGALSYYKSENDAGYGCRGSVSIHKATIKPHEFDECRFDVSVHDCVWYLRTDCPEERNRWVEILETCKADSAYGSESSLRRHGSAISLGSANFSTASVSSFKKAISLKVKLAEMETFRDILCRQVDMLQSYFDTCADTVATTNDRENYFHLDEDIEDNLTSLNPDVNPEDMIYSTVLSSCKYKDHIQTPHVTKELLSQHGSHAVDFKGEAVTFKATTAGILSILAHCIDIMQQREENWKHHLEKEVEKTKRLDELYKHAVSEAKSQQPVVLGGPDYEEGPHCVINEEEFFDAIDASLDKNEQHEEERRNSRNITAELAQFLPSILKSRHKLWSEIEAISMEQLSYAKMGVGEGGWQLFAEDGEMKMYRRELEEGGMVLDPLKAVHVVQGVTGHEVCHYFFSPDVRFDWETTLESMKIIEEIDSKTLIFHQVHKRVWPATQRDALFWSHMRQVPNNDDSDAQTIWLVCNHSTDHEDVPVGKCVRVFLTISLVCQTFVDPPAENEEINRENLMCKIIYCSTINPGGWTPASVLRAVYKREYPKFLKRFTQYVKDMTETKPIMF</sequence>
<comment type="catalytic activity">
    <reaction evidence="1">
        <text>N-hexadecanoylsphing-4-enine(in) = N-hexadecanoylsphing-4-enine(out)</text>
        <dbReference type="Rhea" id="RHEA:45720"/>
        <dbReference type="ChEBI" id="CHEBI:72959"/>
    </reaction>
</comment>
<keyword evidence="11" id="KW-0445">Lipid transport</keyword>
<dbReference type="RefSeq" id="XP_013788859.1">
    <property type="nucleotide sequence ID" value="XM_013933405.1"/>
</dbReference>
<evidence type="ECO:0000259" key="13">
    <source>
        <dbReference type="PROSITE" id="PS50003"/>
    </source>
</evidence>
<evidence type="ECO:0000256" key="12">
    <source>
        <dbReference type="ARBA" id="ARBA00031527"/>
    </source>
</evidence>
<organism evidence="15 17">
    <name type="scientific">Limulus polyphemus</name>
    <name type="common">Atlantic horseshoe crab</name>
    <dbReference type="NCBI Taxonomy" id="6850"/>
    <lineage>
        <taxon>Eukaryota</taxon>
        <taxon>Metazoa</taxon>
        <taxon>Ecdysozoa</taxon>
        <taxon>Arthropoda</taxon>
        <taxon>Chelicerata</taxon>
        <taxon>Merostomata</taxon>
        <taxon>Xiphosura</taxon>
        <taxon>Limulidae</taxon>
        <taxon>Limulus</taxon>
    </lineage>
</organism>
<evidence type="ECO:0000256" key="5">
    <source>
        <dbReference type="ARBA" id="ARBA00021440"/>
    </source>
</evidence>
<evidence type="ECO:0000256" key="2">
    <source>
        <dbReference type="ARBA" id="ARBA00004240"/>
    </source>
</evidence>
<dbReference type="PROSITE" id="PS50848">
    <property type="entry name" value="START"/>
    <property type="match status" value="1"/>
</dbReference>
<protein>
    <recommendedName>
        <fullName evidence="5">Ceramide transfer protein</fullName>
    </recommendedName>
    <alternativeName>
        <fullName evidence="12">Collagen type IV alpha-3-binding protein</fullName>
    </alternativeName>
</protein>
<dbReference type="InterPro" id="IPR051213">
    <property type="entry name" value="START_lipid_transfer"/>
</dbReference>
<keyword evidence="9" id="KW-0333">Golgi apparatus</keyword>
<gene>
    <name evidence="16 17" type="primary">LOC106472748</name>
</gene>
<evidence type="ECO:0000256" key="10">
    <source>
        <dbReference type="ARBA" id="ARBA00023054"/>
    </source>
</evidence>
<comment type="subcellular location">
    <subcellularLocation>
        <location evidence="3">Cytoplasm</location>
    </subcellularLocation>
    <subcellularLocation>
        <location evidence="2">Endoplasmic reticulum</location>
    </subcellularLocation>
    <subcellularLocation>
        <location evidence="4">Golgi apparatus</location>
    </subcellularLocation>
</comment>
<feature type="domain" description="PH" evidence="13">
    <location>
        <begin position="19"/>
        <end position="113"/>
    </location>
</feature>
<proteinExistence type="predicted"/>
<dbReference type="InterPro" id="IPR023393">
    <property type="entry name" value="START-like_dom_sf"/>
</dbReference>
<evidence type="ECO:0000256" key="3">
    <source>
        <dbReference type="ARBA" id="ARBA00004496"/>
    </source>
</evidence>
<dbReference type="PANTHER" id="PTHR19308:SF53">
    <property type="entry name" value="CERAMIDE TRANSFER PROTEIN"/>
    <property type="match status" value="1"/>
</dbReference>
<keyword evidence="6" id="KW-0813">Transport</keyword>
<dbReference type="RefSeq" id="XP_022256993.1">
    <property type="nucleotide sequence ID" value="XM_022401285.1"/>
</dbReference>
<dbReference type="InterPro" id="IPR001849">
    <property type="entry name" value="PH_domain"/>
</dbReference>
<dbReference type="SUPFAM" id="SSF50729">
    <property type="entry name" value="PH domain-like"/>
    <property type="match status" value="1"/>
</dbReference>
<evidence type="ECO:0000256" key="9">
    <source>
        <dbReference type="ARBA" id="ARBA00023034"/>
    </source>
</evidence>
<accession>A0ABM1TM87</accession>
<keyword evidence="8" id="KW-0256">Endoplasmic reticulum</keyword>
<feature type="domain" description="START" evidence="14">
    <location>
        <begin position="347"/>
        <end position="599"/>
    </location>
</feature>
<keyword evidence="10" id="KW-0175">Coiled coil</keyword>
<evidence type="ECO:0000313" key="15">
    <source>
        <dbReference type="Proteomes" id="UP000694941"/>
    </source>
</evidence>
<dbReference type="PROSITE" id="PS50003">
    <property type="entry name" value="PH_DOMAIN"/>
    <property type="match status" value="1"/>
</dbReference>
<evidence type="ECO:0000256" key="6">
    <source>
        <dbReference type="ARBA" id="ARBA00022448"/>
    </source>
</evidence>
<dbReference type="CDD" id="cd13283">
    <property type="entry name" value="PH_GPBP"/>
    <property type="match status" value="1"/>
</dbReference>